<dbReference type="EMBL" id="JBHFFA010000006">
    <property type="protein sequence ID" value="KAL2620356.1"/>
    <property type="molecule type" value="Genomic_DNA"/>
</dbReference>
<reference evidence="2 3" key="1">
    <citation type="submission" date="2024-09" db="EMBL/GenBank/DDBJ databases">
        <title>Chromosome-scale assembly of Riccia fluitans.</title>
        <authorList>
            <person name="Paukszto L."/>
            <person name="Sawicki J."/>
            <person name="Karawczyk K."/>
            <person name="Piernik-Szablinska J."/>
            <person name="Szczecinska M."/>
            <person name="Mazdziarz M."/>
        </authorList>
    </citation>
    <scope>NUCLEOTIDE SEQUENCE [LARGE SCALE GENOMIC DNA]</scope>
    <source>
        <strain evidence="2">Rf_01</strain>
        <tissue evidence="2">Aerial parts of the thallus</tissue>
    </source>
</reference>
<comment type="caution">
    <text evidence="2">The sequence shown here is derived from an EMBL/GenBank/DDBJ whole genome shotgun (WGS) entry which is preliminary data.</text>
</comment>
<gene>
    <name evidence="2" type="ORF">R1flu_000561</name>
</gene>
<organism evidence="2 3">
    <name type="scientific">Riccia fluitans</name>
    <dbReference type="NCBI Taxonomy" id="41844"/>
    <lineage>
        <taxon>Eukaryota</taxon>
        <taxon>Viridiplantae</taxon>
        <taxon>Streptophyta</taxon>
        <taxon>Embryophyta</taxon>
        <taxon>Marchantiophyta</taxon>
        <taxon>Marchantiopsida</taxon>
        <taxon>Marchantiidae</taxon>
        <taxon>Marchantiales</taxon>
        <taxon>Ricciaceae</taxon>
        <taxon>Riccia</taxon>
    </lineage>
</organism>
<evidence type="ECO:0000313" key="2">
    <source>
        <dbReference type="EMBL" id="KAL2620356.1"/>
    </source>
</evidence>
<accession>A0ABD1Y156</accession>
<sequence>MGRGDTAEYRGLQCAREEEDGIGRSNDGEDMARERRSEIQIRVRMRERGMERQEIRKVYGPVNGKPPNL</sequence>
<dbReference type="Proteomes" id="UP001605036">
    <property type="component" value="Unassembled WGS sequence"/>
</dbReference>
<name>A0ABD1Y156_9MARC</name>
<feature type="compositionally biased region" description="Basic and acidic residues" evidence="1">
    <location>
        <begin position="26"/>
        <end position="37"/>
    </location>
</feature>
<protein>
    <submittedName>
        <fullName evidence="2">Uncharacterized protein</fullName>
    </submittedName>
</protein>
<evidence type="ECO:0000256" key="1">
    <source>
        <dbReference type="SAM" id="MobiDB-lite"/>
    </source>
</evidence>
<evidence type="ECO:0000313" key="3">
    <source>
        <dbReference type="Proteomes" id="UP001605036"/>
    </source>
</evidence>
<proteinExistence type="predicted"/>
<keyword evidence="3" id="KW-1185">Reference proteome</keyword>
<dbReference type="AlphaFoldDB" id="A0ABD1Y156"/>
<feature type="region of interest" description="Disordered" evidence="1">
    <location>
        <begin position="1"/>
        <end position="37"/>
    </location>
</feature>